<reference evidence="1" key="1">
    <citation type="journal article" date="2012" name="Nat. Biotechnol.">
        <title>Reference genome sequence of the model plant Setaria.</title>
        <authorList>
            <person name="Bennetzen J.L."/>
            <person name="Schmutz J."/>
            <person name="Wang H."/>
            <person name="Percifield R."/>
            <person name="Hawkins J."/>
            <person name="Pontaroli A.C."/>
            <person name="Estep M."/>
            <person name="Feng L."/>
            <person name="Vaughn J.N."/>
            <person name="Grimwood J."/>
            <person name="Jenkins J."/>
            <person name="Barry K."/>
            <person name="Lindquist E."/>
            <person name="Hellsten U."/>
            <person name="Deshpande S."/>
            <person name="Wang X."/>
            <person name="Wu X."/>
            <person name="Mitros T."/>
            <person name="Triplett J."/>
            <person name="Yang X."/>
            <person name="Ye C.Y."/>
            <person name="Mauro-Herrera M."/>
            <person name="Wang L."/>
            <person name="Li P."/>
            <person name="Sharma M."/>
            <person name="Sharma R."/>
            <person name="Ronald P.C."/>
            <person name="Panaud O."/>
            <person name="Kellogg E.A."/>
            <person name="Brutnell T.P."/>
            <person name="Doust A.N."/>
            <person name="Tuskan G.A."/>
            <person name="Rokhsar D."/>
            <person name="Devos K.M."/>
        </authorList>
    </citation>
    <scope>NUCLEOTIDE SEQUENCE [LARGE SCALE GENOMIC DNA]</scope>
    <source>
        <strain evidence="1">Yugu1</strain>
    </source>
</reference>
<name>A0A368PNF9_SETIT</name>
<proteinExistence type="predicted"/>
<evidence type="ECO:0000313" key="1">
    <source>
        <dbReference type="EMBL" id="RCV07326.1"/>
    </source>
</evidence>
<dbReference type="EMBL" id="CM003528">
    <property type="protein sequence ID" value="RCV07326.1"/>
    <property type="molecule type" value="Genomic_DNA"/>
</dbReference>
<sequence>MVLMKRQTTQLDPKGDEQYMLQVCNFMQTITKLKRQHWNLFRTFVYGCRSTASPPPRIKSVARNFLGRWNDGFYYIYLHDMLLKKNTTCFSKRKHHVSIPDESLCYFMTSVFTAITSHQFNVSRTVVSLGIYLPHQSMRFAV</sequence>
<gene>
    <name evidence="1" type="ORF">SETIT_1G234800v2</name>
</gene>
<reference evidence="1" key="2">
    <citation type="submission" date="2015-07" db="EMBL/GenBank/DDBJ databases">
        <authorList>
            <person name="Noorani M."/>
        </authorList>
    </citation>
    <scope>NUCLEOTIDE SEQUENCE</scope>
    <source>
        <strain evidence="1">Yugu1</strain>
    </source>
</reference>
<organism evidence="1">
    <name type="scientific">Setaria italica</name>
    <name type="common">Foxtail millet</name>
    <name type="synonym">Panicum italicum</name>
    <dbReference type="NCBI Taxonomy" id="4555"/>
    <lineage>
        <taxon>Eukaryota</taxon>
        <taxon>Viridiplantae</taxon>
        <taxon>Streptophyta</taxon>
        <taxon>Embryophyta</taxon>
        <taxon>Tracheophyta</taxon>
        <taxon>Spermatophyta</taxon>
        <taxon>Magnoliopsida</taxon>
        <taxon>Liliopsida</taxon>
        <taxon>Poales</taxon>
        <taxon>Poaceae</taxon>
        <taxon>PACMAD clade</taxon>
        <taxon>Panicoideae</taxon>
        <taxon>Panicodae</taxon>
        <taxon>Paniceae</taxon>
        <taxon>Cenchrinae</taxon>
        <taxon>Setaria</taxon>
    </lineage>
</organism>
<dbReference type="AlphaFoldDB" id="A0A368PNF9"/>
<accession>A0A368PNF9</accession>
<protein>
    <submittedName>
        <fullName evidence="1">Uncharacterized protein</fullName>
    </submittedName>
</protein>